<comment type="caution">
    <text evidence="9">The sequence shown here is derived from an EMBL/GenBank/DDBJ whole genome shotgun (WGS) entry which is preliminary data.</text>
</comment>
<evidence type="ECO:0000256" key="4">
    <source>
        <dbReference type="ARBA" id="ARBA00022729"/>
    </source>
</evidence>
<protein>
    <recommendedName>
        <fullName evidence="8">AlgX/AlgJ SGNH hydrolase-like domain-containing protein</fullName>
    </recommendedName>
</protein>
<evidence type="ECO:0000256" key="2">
    <source>
        <dbReference type="ARBA" id="ARBA00005182"/>
    </source>
</evidence>
<dbReference type="InterPro" id="IPR031811">
    <property type="entry name" value="ALGX/ALGJ_SGNH-like"/>
</dbReference>
<evidence type="ECO:0000256" key="7">
    <source>
        <dbReference type="SAM" id="SignalP"/>
    </source>
</evidence>
<keyword evidence="3" id="KW-0808">Transferase</keyword>
<evidence type="ECO:0000313" key="9">
    <source>
        <dbReference type="EMBL" id="GAA0502241.1"/>
    </source>
</evidence>
<dbReference type="RefSeq" id="WP_343756163.1">
    <property type="nucleotide sequence ID" value="NZ_BAAADB010000004.1"/>
</dbReference>
<proteinExistence type="predicted"/>
<accession>A0ABN1BQ26</accession>
<keyword evidence="6" id="KW-0016">Alginate biosynthesis</keyword>
<evidence type="ECO:0000256" key="3">
    <source>
        <dbReference type="ARBA" id="ARBA00022679"/>
    </source>
</evidence>
<dbReference type="SUPFAM" id="SSF52266">
    <property type="entry name" value="SGNH hydrolase"/>
    <property type="match status" value="1"/>
</dbReference>
<dbReference type="EMBL" id="BAAADB010000004">
    <property type="protein sequence ID" value="GAA0502241.1"/>
    <property type="molecule type" value="Genomic_DNA"/>
</dbReference>
<gene>
    <name evidence="9" type="ORF">GCM10008937_07300</name>
</gene>
<feature type="signal peptide" evidence="7">
    <location>
        <begin position="1"/>
        <end position="21"/>
    </location>
</feature>
<sequence length="552" mass="57265">MPRSLTILTAALLFALPEARAATPTPATDVPASCGTTLAQKAWMFQGQRGYFFYGDELSGLWMQRPWAEARSTFVPGAVRLAATLKARGVTLVLAPVPPRSFVTPGQLSSASPAQKAFDTKAAQAFYAGLVADLRAAGVPTADLLTPAVQQGDAGLFRQDIHWTPQGAQAAAQAVTATVGTLRLLPSQDAFVSLRSGTVTRQVQDQPVLGQLATLCGLTVAPETYAEYQTRPAGALVAAPGNFGASEGTVRWAFGPVAGVSYAVKAAGPVTVDATFETPLEGQGVEVRAGGKVLDTIQGLKRGENVTRRWTVDAAAGGNDLEFRFADYNGGRTTFAPGDGRPMAVIFKKLTVTSSDVTVDLVKGDSAGSGLLAGAADVVLVGASSSLPSLNFAGFLQEGLGVRVDNVSFGGAGVFSSLKDYLLDDAFTQSRPKVLIWQVPLLGGEDTAEADLRFVTAAALGARGGVTASGTGQVGLDTGNLTPRAVRVHAADAAVQAVTVTVTTDSGTRTFRIVNSDRMTHRQDFLLSLDGLGKVKRVDVKASGALTLDVTP</sequence>
<evidence type="ECO:0000256" key="5">
    <source>
        <dbReference type="ARBA" id="ARBA00022764"/>
    </source>
</evidence>
<comment type="pathway">
    <text evidence="2">Glycan biosynthesis; alginate biosynthesis.</text>
</comment>
<dbReference type="Pfam" id="PF16822">
    <property type="entry name" value="ALGX"/>
    <property type="match status" value="2"/>
</dbReference>
<comment type="subcellular location">
    <subcellularLocation>
        <location evidence="1">Periplasm</location>
    </subcellularLocation>
</comment>
<organism evidence="9 10">
    <name type="scientific">Deinococcus depolymerans</name>
    <dbReference type="NCBI Taxonomy" id="392408"/>
    <lineage>
        <taxon>Bacteria</taxon>
        <taxon>Thermotogati</taxon>
        <taxon>Deinococcota</taxon>
        <taxon>Deinococci</taxon>
        <taxon>Deinococcales</taxon>
        <taxon>Deinococcaceae</taxon>
        <taxon>Deinococcus</taxon>
    </lineage>
</organism>
<feature type="chain" id="PRO_5045240626" description="AlgX/AlgJ SGNH hydrolase-like domain-containing protein" evidence="7">
    <location>
        <begin position="22"/>
        <end position="552"/>
    </location>
</feature>
<evidence type="ECO:0000256" key="1">
    <source>
        <dbReference type="ARBA" id="ARBA00004418"/>
    </source>
</evidence>
<keyword evidence="4 7" id="KW-0732">Signal</keyword>
<name>A0ABN1BQ26_9DEIO</name>
<evidence type="ECO:0000259" key="8">
    <source>
        <dbReference type="Pfam" id="PF16822"/>
    </source>
</evidence>
<dbReference type="Proteomes" id="UP001500191">
    <property type="component" value="Unassembled WGS sequence"/>
</dbReference>
<evidence type="ECO:0000313" key="10">
    <source>
        <dbReference type="Proteomes" id="UP001500191"/>
    </source>
</evidence>
<reference evidence="9 10" key="1">
    <citation type="journal article" date="2019" name="Int. J. Syst. Evol. Microbiol.">
        <title>The Global Catalogue of Microorganisms (GCM) 10K type strain sequencing project: providing services to taxonomists for standard genome sequencing and annotation.</title>
        <authorList>
            <consortium name="The Broad Institute Genomics Platform"/>
            <consortium name="The Broad Institute Genome Sequencing Center for Infectious Disease"/>
            <person name="Wu L."/>
            <person name="Ma J."/>
        </authorList>
    </citation>
    <scope>NUCLEOTIDE SEQUENCE [LARGE SCALE GENOMIC DNA]</scope>
    <source>
        <strain evidence="9 10">JCM 14368</strain>
    </source>
</reference>
<feature type="domain" description="AlgX/AlgJ SGNH hydrolase-like" evidence="8">
    <location>
        <begin position="46"/>
        <end position="239"/>
    </location>
</feature>
<feature type="domain" description="AlgX/AlgJ SGNH hydrolase-like" evidence="8">
    <location>
        <begin position="356"/>
        <end position="440"/>
    </location>
</feature>
<keyword evidence="10" id="KW-1185">Reference proteome</keyword>
<keyword evidence="5" id="KW-0574">Periplasm</keyword>
<evidence type="ECO:0000256" key="6">
    <source>
        <dbReference type="ARBA" id="ARBA00022841"/>
    </source>
</evidence>